<feature type="chain" id="PRO_5008291778" evidence="2">
    <location>
        <begin position="23"/>
        <end position="99"/>
    </location>
</feature>
<proteinExistence type="predicted"/>
<keyword evidence="1" id="KW-1133">Transmembrane helix</keyword>
<sequence>MRVLYVLTWAMAALAYQQFCKCQCNEQLLVERIDQCKQCTKEWCLLQDAQLCLPEETSDSMIISCFQNESKKEQAIVYAFIIAIVVLLGKLVLPFGRRT</sequence>
<keyword evidence="1" id="KW-0812">Transmembrane</keyword>
<feature type="transmembrane region" description="Helical" evidence="1">
    <location>
        <begin position="75"/>
        <end position="93"/>
    </location>
</feature>
<evidence type="ECO:0000256" key="2">
    <source>
        <dbReference type="SAM" id="SignalP"/>
    </source>
</evidence>
<accession>A0A1A0HBU6</accession>
<evidence type="ECO:0000313" key="3">
    <source>
        <dbReference type="EMBL" id="OBA21455.1"/>
    </source>
</evidence>
<keyword evidence="1" id="KW-0472">Membrane</keyword>
<comment type="caution">
    <text evidence="3">The sequence shown here is derived from an EMBL/GenBank/DDBJ whole genome shotgun (WGS) entry which is preliminary data.</text>
</comment>
<evidence type="ECO:0000313" key="4">
    <source>
        <dbReference type="Proteomes" id="UP000092555"/>
    </source>
</evidence>
<evidence type="ECO:0000256" key="1">
    <source>
        <dbReference type="SAM" id="Phobius"/>
    </source>
</evidence>
<dbReference type="AlphaFoldDB" id="A0A1A0HBU6"/>
<dbReference type="EMBL" id="LXTC01000003">
    <property type="protein sequence ID" value="OBA21455.1"/>
    <property type="molecule type" value="Genomic_DNA"/>
</dbReference>
<dbReference type="GeneID" id="30030511"/>
<dbReference type="PANTHER" id="PTHR36854:SF1">
    <property type="entry name" value="TRANSMEMBRANE PROTEIN"/>
    <property type="match status" value="1"/>
</dbReference>
<reference evidence="3 4" key="1">
    <citation type="submission" date="2016-05" db="EMBL/GenBank/DDBJ databases">
        <title>Comparative genomics of biotechnologically important yeasts.</title>
        <authorList>
            <consortium name="DOE Joint Genome Institute"/>
            <person name="Riley R."/>
            <person name="Haridas S."/>
            <person name="Wolfe K.H."/>
            <person name="Lopes M.R."/>
            <person name="Hittinger C.T."/>
            <person name="Goker M."/>
            <person name="Salamov A."/>
            <person name="Wisecaver J."/>
            <person name="Long T.M."/>
            <person name="Aerts A.L."/>
            <person name="Barry K."/>
            <person name="Choi C."/>
            <person name="Clum A."/>
            <person name="Coughlan A.Y."/>
            <person name="Deshpande S."/>
            <person name="Douglass A.P."/>
            <person name="Hanson S.J."/>
            <person name="Klenk H.-P."/>
            <person name="LaButti K."/>
            <person name="Lapidus A."/>
            <person name="Lindquist E."/>
            <person name="Lipzen A."/>
            <person name="Meier-kolthoff J.P."/>
            <person name="Ohm R.A."/>
            <person name="Otillar R.P."/>
            <person name="Pangilinan J."/>
            <person name="Peng Y."/>
            <person name="Rokas A."/>
            <person name="Rosa C.A."/>
            <person name="Scheuner C."/>
            <person name="Sibirny A.A."/>
            <person name="Slot J.C."/>
            <person name="Stielow J.B."/>
            <person name="Sun H."/>
            <person name="Kurtzman C.P."/>
            <person name="Blackwell M."/>
            <person name="Grigoriev I.V."/>
            <person name="Jeffries T.W."/>
        </authorList>
    </citation>
    <scope>NUCLEOTIDE SEQUENCE [LARGE SCALE GENOMIC DNA]</scope>
    <source>
        <strain evidence="3 4">NRRL YB-4993</strain>
    </source>
</reference>
<dbReference type="OrthoDB" id="2142503at2759"/>
<dbReference type="PANTHER" id="PTHR36854">
    <property type="entry name" value="CHROMOSOME 9, WHOLE GENOME SHOTGUN SEQUENCE"/>
    <property type="match status" value="1"/>
</dbReference>
<name>A0A1A0HBU6_9ASCO</name>
<keyword evidence="4" id="KW-1185">Reference proteome</keyword>
<feature type="signal peptide" evidence="2">
    <location>
        <begin position="1"/>
        <end position="22"/>
    </location>
</feature>
<dbReference type="RefSeq" id="XP_018711965.1">
    <property type="nucleotide sequence ID" value="XM_018857535.1"/>
</dbReference>
<protein>
    <submittedName>
        <fullName evidence="3">Uncharacterized protein</fullName>
    </submittedName>
</protein>
<keyword evidence="2" id="KW-0732">Signal</keyword>
<gene>
    <name evidence="3" type="ORF">METBIDRAFT_42360</name>
</gene>
<dbReference type="Proteomes" id="UP000092555">
    <property type="component" value="Unassembled WGS sequence"/>
</dbReference>
<organism evidence="3 4">
    <name type="scientific">Metschnikowia bicuspidata var. bicuspidata NRRL YB-4993</name>
    <dbReference type="NCBI Taxonomy" id="869754"/>
    <lineage>
        <taxon>Eukaryota</taxon>
        <taxon>Fungi</taxon>
        <taxon>Dikarya</taxon>
        <taxon>Ascomycota</taxon>
        <taxon>Saccharomycotina</taxon>
        <taxon>Pichiomycetes</taxon>
        <taxon>Metschnikowiaceae</taxon>
        <taxon>Metschnikowia</taxon>
    </lineage>
</organism>